<comment type="caution">
    <text evidence="2">The sequence shown here is derived from an EMBL/GenBank/DDBJ whole genome shotgun (WGS) entry which is preliminary data.</text>
</comment>
<feature type="compositionally biased region" description="Pro residues" evidence="1">
    <location>
        <begin position="142"/>
        <end position="154"/>
    </location>
</feature>
<dbReference type="Proteomes" id="UP001302126">
    <property type="component" value="Unassembled WGS sequence"/>
</dbReference>
<organism evidence="2 3">
    <name type="scientific">Podospora australis</name>
    <dbReference type="NCBI Taxonomy" id="1536484"/>
    <lineage>
        <taxon>Eukaryota</taxon>
        <taxon>Fungi</taxon>
        <taxon>Dikarya</taxon>
        <taxon>Ascomycota</taxon>
        <taxon>Pezizomycotina</taxon>
        <taxon>Sordariomycetes</taxon>
        <taxon>Sordariomycetidae</taxon>
        <taxon>Sordariales</taxon>
        <taxon>Podosporaceae</taxon>
        <taxon>Podospora</taxon>
    </lineage>
</organism>
<name>A0AAN6WTS7_9PEZI</name>
<evidence type="ECO:0000313" key="3">
    <source>
        <dbReference type="Proteomes" id="UP001302126"/>
    </source>
</evidence>
<reference evidence="2" key="1">
    <citation type="journal article" date="2023" name="Mol. Phylogenet. Evol.">
        <title>Genome-scale phylogeny and comparative genomics of the fungal order Sordariales.</title>
        <authorList>
            <person name="Hensen N."/>
            <person name="Bonometti L."/>
            <person name="Westerberg I."/>
            <person name="Brannstrom I.O."/>
            <person name="Guillou S."/>
            <person name="Cros-Aarteil S."/>
            <person name="Calhoun S."/>
            <person name="Haridas S."/>
            <person name="Kuo A."/>
            <person name="Mondo S."/>
            <person name="Pangilinan J."/>
            <person name="Riley R."/>
            <person name="LaButti K."/>
            <person name="Andreopoulos B."/>
            <person name="Lipzen A."/>
            <person name="Chen C."/>
            <person name="Yan M."/>
            <person name="Daum C."/>
            <person name="Ng V."/>
            <person name="Clum A."/>
            <person name="Steindorff A."/>
            <person name="Ohm R.A."/>
            <person name="Martin F."/>
            <person name="Silar P."/>
            <person name="Natvig D.O."/>
            <person name="Lalanne C."/>
            <person name="Gautier V."/>
            <person name="Ament-Velasquez S.L."/>
            <person name="Kruys A."/>
            <person name="Hutchinson M.I."/>
            <person name="Powell A.J."/>
            <person name="Barry K."/>
            <person name="Miller A.N."/>
            <person name="Grigoriev I.V."/>
            <person name="Debuchy R."/>
            <person name="Gladieux P."/>
            <person name="Hiltunen Thoren M."/>
            <person name="Johannesson H."/>
        </authorList>
    </citation>
    <scope>NUCLEOTIDE SEQUENCE</scope>
    <source>
        <strain evidence="2">PSN309</strain>
    </source>
</reference>
<evidence type="ECO:0000256" key="1">
    <source>
        <dbReference type="SAM" id="MobiDB-lite"/>
    </source>
</evidence>
<feature type="region of interest" description="Disordered" evidence="1">
    <location>
        <begin position="27"/>
        <end position="114"/>
    </location>
</feature>
<dbReference type="AlphaFoldDB" id="A0AAN6WTS7"/>
<evidence type="ECO:0000313" key="2">
    <source>
        <dbReference type="EMBL" id="KAK4187994.1"/>
    </source>
</evidence>
<protein>
    <submittedName>
        <fullName evidence="2">Uncharacterized protein</fullName>
    </submittedName>
</protein>
<keyword evidence="3" id="KW-1185">Reference proteome</keyword>
<gene>
    <name evidence="2" type="ORF">QBC35DRAFT_451726</name>
</gene>
<accession>A0AAN6WTS7</accession>
<proteinExistence type="predicted"/>
<sequence>MEKAEIKSDLLGSDEGALQLVENGRGNYGVNLRGREEADAPHRFSSFEQDGAMPPAFPTPGGVVQLPPTRPSNSILPRRNNRHLQHNSDSQQTGAAAAWKSRAEEHDPRAPPSLSTISKRLLLDWRQPFPPQRNLFPNPKLLQPPPKHPAPPLPPPATRFPKSDIIYGSPWQNHSLLLSSVAAWKINA</sequence>
<dbReference type="EMBL" id="MU864394">
    <property type="protein sequence ID" value="KAK4187994.1"/>
    <property type="molecule type" value="Genomic_DNA"/>
</dbReference>
<feature type="region of interest" description="Disordered" evidence="1">
    <location>
        <begin position="132"/>
        <end position="154"/>
    </location>
</feature>
<feature type="compositionally biased region" description="Basic and acidic residues" evidence="1">
    <location>
        <begin position="33"/>
        <end position="42"/>
    </location>
</feature>
<reference evidence="2" key="2">
    <citation type="submission" date="2023-05" db="EMBL/GenBank/DDBJ databases">
        <authorList>
            <consortium name="Lawrence Berkeley National Laboratory"/>
            <person name="Steindorff A."/>
            <person name="Hensen N."/>
            <person name="Bonometti L."/>
            <person name="Westerberg I."/>
            <person name="Brannstrom I.O."/>
            <person name="Guillou S."/>
            <person name="Cros-Aarteil S."/>
            <person name="Calhoun S."/>
            <person name="Haridas S."/>
            <person name="Kuo A."/>
            <person name="Mondo S."/>
            <person name="Pangilinan J."/>
            <person name="Riley R."/>
            <person name="Labutti K."/>
            <person name="Andreopoulos B."/>
            <person name="Lipzen A."/>
            <person name="Chen C."/>
            <person name="Yanf M."/>
            <person name="Daum C."/>
            <person name="Ng V."/>
            <person name="Clum A."/>
            <person name="Ohm R."/>
            <person name="Martin F."/>
            <person name="Silar P."/>
            <person name="Natvig D."/>
            <person name="Lalanne C."/>
            <person name="Gautier V."/>
            <person name="Ament-Velasquez S.L."/>
            <person name="Kruys A."/>
            <person name="Hutchinson M.I."/>
            <person name="Powell A.J."/>
            <person name="Barry K."/>
            <person name="Miller A.N."/>
            <person name="Grigoriev I.V."/>
            <person name="Debuchy R."/>
            <person name="Gladieux P."/>
            <person name="Thoren M.H."/>
            <person name="Johannesson H."/>
        </authorList>
    </citation>
    <scope>NUCLEOTIDE SEQUENCE</scope>
    <source>
        <strain evidence="2">PSN309</strain>
    </source>
</reference>